<accession>A0A645DFV9</accession>
<protein>
    <submittedName>
        <fullName evidence="1">Uncharacterized protein</fullName>
    </submittedName>
</protein>
<dbReference type="EMBL" id="VSSQ01035833">
    <property type="protein sequence ID" value="MPM88159.1"/>
    <property type="molecule type" value="Genomic_DNA"/>
</dbReference>
<comment type="caution">
    <text evidence="1">The sequence shown here is derived from an EMBL/GenBank/DDBJ whole genome shotgun (WGS) entry which is preliminary data.</text>
</comment>
<name>A0A645DFV9_9ZZZZ</name>
<organism evidence="1">
    <name type="scientific">bioreactor metagenome</name>
    <dbReference type="NCBI Taxonomy" id="1076179"/>
    <lineage>
        <taxon>unclassified sequences</taxon>
        <taxon>metagenomes</taxon>
        <taxon>ecological metagenomes</taxon>
    </lineage>
</organism>
<reference evidence="1" key="1">
    <citation type="submission" date="2019-08" db="EMBL/GenBank/DDBJ databases">
        <authorList>
            <person name="Kucharzyk K."/>
            <person name="Murdoch R.W."/>
            <person name="Higgins S."/>
            <person name="Loffler F."/>
        </authorList>
    </citation>
    <scope>NUCLEOTIDE SEQUENCE</scope>
</reference>
<dbReference type="AlphaFoldDB" id="A0A645DFV9"/>
<evidence type="ECO:0000313" key="1">
    <source>
        <dbReference type="EMBL" id="MPM88159.1"/>
    </source>
</evidence>
<sequence>MRFRIAGPVRRVAAHGLQHVGVDVPARVRCKVLLEVVCQFGVILHAHIGLGPARIAAEIIGRKSLQVDDRKACLQCCDCCGQARHAAADDQQIGFVL</sequence>
<proteinExistence type="predicted"/>
<gene>
    <name evidence="1" type="ORF">SDC9_135260</name>
</gene>